<dbReference type="EMBL" id="HBFA01029012">
    <property type="protein sequence ID" value="CAD8679687.1"/>
    <property type="molecule type" value="Transcribed_RNA"/>
</dbReference>
<dbReference type="InterPro" id="IPR008936">
    <property type="entry name" value="Rho_GTPase_activation_prot"/>
</dbReference>
<feature type="region of interest" description="Disordered" evidence="1">
    <location>
        <begin position="200"/>
        <end position="249"/>
    </location>
</feature>
<feature type="domain" description="Rho-GAP" evidence="2">
    <location>
        <begin position="10"/>
        <end position="191"/>
    </location>
</feature>
<accession>A0A7S0RJL0</accession>
<dbReference type="InterPro" id="IPR059029">
    <property type="entry name" value="FAM13A_dom"/>
</dbReference>
<dbReference type="PANTHER" id="PTHR45808:SF2">
    <property type="entry name" value="RHO GTPASE-ACTIVATING PROTEIN 68F"/>
    <property type="match status" value="1"/>
</dbReference>
<evidence type="ECO:0000259" key="2">
    <source>
        <dbReference type="PROSITE" id="PS50238"/>
    </source>
</evidence>
<dbReference type="Pfam" id="PF00620">
    <property type="entry name" value="RhoGAP"/>
    <property type="match status" value="1"/>
</dbReference>
<dbReference type="AlphaFoldDB" id="A0A7S0RJL0"/>
<feature type="region of interest" description="Disordered" evidence="1">
    <location>
        <begin position="375"/>
        <end position="422"/>
    </location>
</feature>
<organism evidence="3">
    <name type="scientific">Pyramimonas obovata</name>
    <dbReference type="NCBI Taxonomy" id="1411642"/>
    <lineage>
        <taxon>Eukaryota</taxon>
        <taxon>Viridiplantae</taxon>
        <taxon>Chlorophyta</taxon>
        <taxon>Pyramimonadophyceae</taxon>
        <taxon>Pyramimonadales</taxon>
        <taxon>Pyramimonadaceae</taxon>
        <taxon>Pyramimonas</taxon>
        <taxon>Pyramimonas incertae sedis</taxon>
    </lineage>
</organism>
<dbReference type="CDD" id="cd00159">
    <property type="entry name" value="RhoGAP"/>
    <property type="match status" value="1"/>
</dbReference>
<name>A0A7S0RJL0_9CHLO</name>
<proteinExistence type="predicted"/>
<evidence type="ECO:0000313" key="3">
    <source>
        <dbReference type="EMBL" id="CAD8679687.1"/>
    </source>
</evidence>
<dbReference type="GO" id="GO:0005737">
    <property type="term" value="C:cytoplasm"/>
    <property type="evidence" value="ECO:0007669"/>
    <property type="project" value="TreeGrafter"/>
</dbReference>
<dbReference type="InterPro" id="IPR000198">
    <property type="entry name" value="RhoGAP_dom"/>
</dbReference>
<sequence length="422" mass="47337">MAPMGRGKTVTLDDVEVPRVVGETVAWLRSRGVKSEGLFRARANMARVQFVKQLYDKDDADPLREIKDPHVVAGVLKLYLAALPEPVLSFKLCKGFLATQAITNRTHRLSTLRTLLHSVCESSFNVMRVLLPLLHNVCMHSRQKDNAAQLAAMFSPLFIRNKDARVYGIVEDVKRADSVVQEMISECAFLLTEPEPLPVSNASAKDASGVARAHQPKTSRASDLRLQSGEARSPSKPNTCPRAAGEMQPSTEEYDLINESVASSVDTLFEGTPSFDLEVDRILGGALGHMYYRPLREMTKEELQTEKSAVKRKLRAYDAYFLQRFGRKPERNDKEHLRRLYIRYYKLKCNVNPGKEKTVDVDLDDPMQADFRRAPLAEKSGNVLSQSSRSFSGLPSVEKTGKIRPNSARATTGRHSQDLYAW</sequence>
<dbReference type="Gene3D" id="1.10.555.10">
    <property type="entry name" value="Rho GTPase activation protein"/>
    <property type="match status" value="1"/>
</dbReference>
<dbReference type="SUPFAM" id="SSF48350">
    <property type="entry name" value="GTPase activation domain, GAP"/>
    <property type="match status" value="1"/>
</dbReference>
<feature type="compositionally biased region" description="Polar residues" evidence="1">
    <location>
        <begin position="382"/>
        <end position="393"/>
    </location>
</feature>
<dbReference type="PANTHER" id="PTHR45808">
    <property type="entry name" value="RHO GTPASE-ACTIVATING PROTEIN 68F"/>
    <property type="match status" value="1"/>
</dbReference>
<evidence type="ECO:0000256" key="1">
    <source>
        <dbReference type="SAM" id="MobiDB-lite"/>
    </source>
</evidence>
<gene>
    <name evidence="3" type="ORF">POBO1169_LOCUS14673</name>
</gene>
<dbReference type="GO" id="GO:0007264">
    <property type="term" value="P:small GTPase-mediated signal transduction"/>
    <property type="evidence" value="ECO:0007669"/>
    <property type="project" value="TreeGrafter"/>
</dbReference>
<dbReference type="PROSITE" id="PS50238">
    <property type="entry name" value="RHOGAP"/>
    <property type="match status" value="1"/>
</dbReference>
<dbReference type="Pfam" id="PF26116">
    <property type="entry name" value="FAM13A"/>
    <property type="match status" value="1"/>
</dbReference>
<reference evidence="3" key="1">
    <citation type="submission" date="2021-01" db="EMBL/GenBank/DDBJ databases">
        <authorList>
            <person name="Corre E."/>
            <person name="Pelletier E."/>
            <person name="Niang G."/>
            <person name="Scheremetjew M."/>
            <person name="Finn R."/>
            <person name="Kale V."/>
            <person name="Holt S."/>
            <person name="Cochrane G."/>
            <person name="Meng A."/>
            <person name="Brown T."/>
            <person name="Cohen L."/>
        </authorList>
    </citation>
    <scope>NUCLEOTIDE SEQUENCE</scope>
    <source>
        <strain evidence="3">CCMP722</strain>
    </source>
</reference>
<dbReference type="GO" id="GO:0005096">
    <property type="term" value="F:GTPase activator activity"/>
    <property type="evidence" value="ECO:0007669"/>
    <property type="project" value="TreeGrafter"/>
</dbReference>
<dbReference type="SMART" id="SM00324">
    <property type="entry name" value="RhoGAP"/>
    <property type="match status" value="1"/>
</dbReference>
<protein>
    <recommendedName>
        <fullName evidence="2">Rho-GAP domain-containing protein</fullName>
    </recommendedName>
</protein>